<evidence type="ECO:0000313" key="2">
    <source>
        <dbReference type="EMBL" id="CAF4822074.1"/>
    </source>
</evidence>
<comment type="caution">
    <text evidence="2">The sequence shown here is derived from an EMBL/GenBank/DDBJ whole genome shotgun (WGS) entry which is preliminary data.</text>
</comment>
<proteinExistence type="predicted"/>
<sequence>CDNDKSNECGEPTDMGWKETARWIKFEEVVETGGRWSKPHVASLSLHSLLELRNCILSGCVIL</sequence>
<dbReference type="InterPro" id="IPR016152">
    <property type="entry name" value="PTrfase/Anion_transptr"/>
</dbReference>
<dbReference type="GO" id="GO:0005886">
    <property type="term" value="C:plasma membrane"/>
    <property type="evidence" value="ECO:0007669"/>
    <property type="project" value="TreeGrafter"/>
</dbReference>
<evidence type="ECO:0000313" key="3">
    <source>
        <dbReference type="Proteomes" id="UP000681720"/>
    </source>
</evidence>
<dbReference type="PANTHER" id="PTHR11453:SF36">
    <property type="entry name" value="ANION EXCHANGE PROTEIN"/>
    <property type="match status" value="1"/>
</dbReference>
<dbReference type="InterPro" id="IPR003020">
    <property type="entry name" value="HCO3_transpt_euk"/>
</dbReference>
<name>A0A8S3BFH8_9BILA</name>
<protein>
    <recommendedName>
        <fullName evidence="1">Band 3 cytoplasmic domain-containing protein</fullName>
    </recommendedName>
</protein>
<dbReference type="Gene3D" id="3.40.930.10">
    <property type="entry name" value="Mannitol-specific EII, Chain A"/>
    <property type="match status" value="1"/>
</dbReference>
<dbReference type="Pfam" id="PF07565">
    <property type="entry name" value="Band_3_cyto"/>
    <property type="match status" value="1"/>
</dbReference>
<dbReference type="GO" id="GO:0051453">
    <property type="term" value="P:regulation of intracellular pH"/>
    <property type="evidence" value="ECO:0007669"/>
    <property type="project" value="TreeGrafter"/>
</dbReference>
<accession>A0A8S3BFH8</accession>
<dbReference type="GO" id="GO:0008509">
    <property type="term" value="F:monoatomic anion transmembrane transporter activity"/>
    <property type="evidence" value="ECO:0007669"/>
    <property type="project" value="InterPro"/>
</dbReference>
<dbReference type="SUPFAM" id="SSF55804">
    <property type="entry name" value="Phoshotransferase/anion transport protein"/>
    <property type="match status" value="1"/>
</dbReference>
<feature type="non-terminal residue" evidence="2">
    <location>
        <position position="1"/>
    </location>
</feature>
<evidence type="ECO:0000259" key="1">
    <source>
        <dbReference type="Pfam" id="PF07565"/>
    </source>
</evidence>
<organism evidence="2 3">
    <name type="scientific">Rotaria magnacalcarata</name>
    <dbReference type="NCBI Taxonomy" id="392030"/>
    <lineage>
        <taxon>Eukaryota</taxon>
        <taxon>Metazoa</taxon>
        <taxon>Spiralia</taxon>
        <taxon>Gnathifera</taxon>
        <taxon>Rotifera</taxon>
        <taxon>Eurotatoria</taxon>
        <taxon>Bdelloidea</taxon>
        <taxon>Philodinida</taxon>
        <taxon>Philodinidae</taxon>
        <taxon>Rotaria</taxon>
    </lineage>
</organism>
<reference evidence="2" key="1">
    <citation type="submission" date="2021-02" db="EMBL/GenBank/DDBJ databases">
        <authorList>
            <person name="Nowell W R."/>
        </authorList>
    </citation>
    <scope>NUCLEOTIDE SEQUENCE</scope>
</reference>
<feature type="domain" description="Band 3 cytoplasmic" evidence="1">
    <location>
        <begin position="12"/>
        <end position="63"/>
    </location>
</feature>
<dbReference type="GO" id="GO:0008510">
    <property type="term" value="F:sodium:bicarbonate symporter activity"/>
    <property type="evidence" value="ECO:0007669"/>
    <property type="project" value="TreeGrafter"/>
</dbReference>
<dbReference type="AlphaFoldDB" id="A0A8S3BFH8"/>
<dbReference type="GO" id="GO:0005452">
    <property type="term" value="F:solute:inorganic anion antiporter activity"/>
    <property type="evidence" value="ECO:0007669"/>
    <property type="project" value="InterPro"/>
</dbReference>
<dbReference type="InterPro" id="IPR013769">
    <property type="entry name" value="Band3_cytoplasmic_dom"/>
</dbReference>
<dbReference type="Proteomes" id="UP000681720">
    <property type="component" value="Unassembled WGS sequence"/>
</dbReference>
<feature type="non-terminal residue" evidence="2">
    <location>
        <position position="63"/>
    </location>
</feature>
<gene>
    <name evidence="2" type="ORF">GIL414_LOCUS48060</name>
</gene>
<dbReference type="PANTHER" id="PTHR11453">
    <property type="entry name" value="ANION EXCHANGE PROTEIN"/>
    <property type="match status" value="1"/>
</dbReference>
<dbReference type="EMBL" id="CAJOBJ010154899">
    <property type="protein sequence ID" value="CAF4822074.1"/>
    <property type="molecule type" value="Genomic_DNA"/>
</dbReference>